<dbReference type="InterPro" id="IPR014036">
    <property type="entry name" value="DeoR-like_C"/>
</dbReference>
<keyword evidence="8" id="KW-1185">Reference proteome</keyword>
<organism evidence="7 8">
    <name type="scientific">Schumannella luteola</name>
    <dbReference type="NCBI Taxonomy" id="472059"/>
    <lineage>
        <taxon>Bacteria</taxon>
        <taxon>Bacillati</taxon>
        <taxon>Actinomycetota</taxon>
        <taxon>Actinomycetes</taxon>
        <taxon>Micrococcales</taxon>
        <taxon>Microbacteriaceae</taxon>
        <taxon>Schumannella</taxon>
    </lineage>
</organism>
<dbReference type="SUPFAM" id="SSF100950">
    <property type="entry name" value="NagB/RpiA/CoA transferase-like"/>
    <property type="match status" value="1"/>
</dbReference>
<evidence type="ECO:0000256" key="3">
    <source>
        <dbReference type="ARBA" id="ARBA00023015"/>
    </source>
</evidence>
<comment type="caution">
    <text evidence="7">The sequence shown here is derived from an EMBL/GenBank/DDBJ whole genome shotgun (WGS) entry which is preliminary data.</text>
</comment>
<dbReference type="EMBL" id="JACBZY010000001">
    <property type="protein sequence ID" value="NYG99067.1"/>
    <property type="molecule type" value="Genomic_DNA"/>
</dbReference>
<dbReference type="Proteomes" id="UP000553888">
    <property type="component" value="Unassembled WGS sequence"/>
</dbReference>
<keyword evidence="2" id="KW-0678">Repressor</keyword>
<protein>
    <recommendedName>
        <fullName evidence="1">Lactose phosphotransferase system repressor</fullName>
    </recommendedName>
</protein>
<reference evidence="7 8" key="1">
    <citation type="submission" date="2020-07" db="EMBL/GenBank/DDBJ databases">
        <title>Sequencing the genomes of 1000 actinobacteria strains.</title>
        <authorList>
            <person name="Klenk H.-P."/>
        </authorList>
    </citation>
    <scope>NUCLEOTIDE SEQUENCE [LARGE SCALE GENOMIC DNA]</scope>
    <source>
        <strain evidence="7 8">DSM 23141</strain>
    </source>
</reference>
<dbReference type="SUPFAM" id="SSF46785">
    <property type="entry name" value="Winged helix' DNA-binding domain"/>
    <property type="match status" value="1"/>
</dbReference>
<dbReference type="SMART" id="SM01134">
    <property type="entry name" value="DeoRC"/>
    <property type="match status" value="1"/>
</dbReference>
<dbReference type="PROSITE" id="PS51000">
    <property type="entry name" value="HTH_DEOR_2"/>
    <property type="match status" value="1"/>
</dbReference>
<comment type="function">
    <text evidence="5">Repressor of the lactose catabolism operon. Galactose-6-phosphate is the inducer.</text>
</comment>
<evidence type="ECO:0000313" key="8">
    <source>
        <dbReference type="Proteomes" id="UP000553888"/>
    </source>
</evidence>
<dbReference type="SMART" id="SM00420">
    <property type="entry name" value="HTH_DEOR"/>
    <property type="match status" value="1"/>
</dbReference>
<evidence type="ECO:0000256" key="5">
    <source>
        <dbReference type="ARBA" id="ARBA00024937"/>
    </source>
</evidence>
<name>A0A852YGV6_9MICO</name>
<evidence type="ECO:0000313" key="7">
    <source>
        <dbReference type="EMBL" id="NYG99067.1"/>
    </source>
</evidence>
<keyword evidence="4" id="KW-0804">Transcription</keyword>
<dbReference type="InterPro" id="IPR036390">
    <property type="entry name" value="WH_DNA-bd_sf"/>
</dbReference>
<dbReference type="Pfam" id="PF08220">
    <property type="entry name" value="HTH_DeoR"/>
    <property type="match status" value="1"/>
</dbReference>
<evidence type="ECO:0000256" key="4">
    <source>
        <dbReference type="ARBA" id="ARBA00023163"/>
    </source>
</evidence>
<dbReference type="InterPro" id="IPR037171">
    <property type="entry name" value="NagB/RpiA_transferase-like"/>
</dbReference>
<sequence length="273" mass="28124">MAGNDRIDPAARPVTARREQLTALVAERGFVRVADAADELGVSTVTLRGDLEALAADGLLRRVHGGAMPPVPEHRESSMELSSERQSAVKRAIARRAAALVAPGTSVLLDVGSTTLAVAEALVERTELADVVVITNGLSVALALERAIPRFDVIVTGGTLRPLQHSLVNPVAASTLEGLHADLAIIGCTGVDRAGRVTNVNLPEAEVKRAMLGAADRAVLVADGSKLGVTHLGRVGALADFEAVVTGGEVADAAVLDAVREAGCRLLAVDARG</sequence>
<dbReference type="AlphaFoldDB" id="A0A852YGV6"/>
<dbReference type="GO" id="GO:0003700">
    <property type="term" value="F:DNA-binding transcription factor activity"/>
    <property type="evidence" value="ECO:0007669"/>
    <property type="project" value="InterPro"/>
</dbReference>
<dbReference type="RefSeq" id="WP_179567034.1">
    <property type="nucleotide sequence ID" value="NZ_JACBZY010000001.1"/>
</dbReference>
<feature type="domain" description="HTH deoR-type" evidence="6">
    <location>
        <begin position="14"/>
        <end position="69"/>
    </location>
</feature>
<dbReference type="InterPro" id="IPR001034">
    <property type="entry name" value="DeoR_HTH"/>
</dbReference>
<dbReference type="Pfam" id="PF00455">
    <property type="entry name" value="DeoRC"/>
    <property type="match status" value="1"/>
</dbReference>
<gene>
    <name evidence="7" type="ORF">BJ979_001693</name>
</gene>
<dbReference type="PANTHER" id="PTHR30363">
    <property type="entry name" value="HTH-TYPE TRANSCRIPTIONAL REGULATOR SRLR-RELATED"/>
    <property type="match status" value="1"/>
</dbReference>
<evidence type="ECO:0000256" key="1">
    <source>
        <dbReference type="ARBA" id="ARBA00021390"/>
    </source>
</evidence>
<dbReference type="Gene3D" id="3.40.50.1360">
    <property type="match status" value="1"/>
</dbReference>
<dbReference type="PRINTS" id="PR00037">
    <property type="entry name" value="HTHLACR"/>
</dbReference>
<evidence type="ECO:0000256" key="2">
    <source>
        <dbReference type="ARBA" id="ARBA00022491"/>
    </source>
</evidence>
<proteinExistence type="predicted"/>
<dbReference type="InterPro" id="IPR050313">
    <property type="entry name" value="Carb_Metab_HTH_regulators"/>
</dbReference>
<keyword evidence="3" id="KW-0805">Transcription regulation</keyword>
<accession>A0A852YGV6</accession>
<evidence type="ECO:0000259" key="6">
    <source>
        <dbReference type="PROSITE" id="PS51000"/>
    </source>
</evidence>
<dbReference type="PANTHER" id="PTHR30363:SF4">
    <property type="entry name" value="GLYCEROL-3-PHOSPHATE REGULON REPRESSOR"/>
    <property type="match status" value="1"/>
</dbReference>